<evidence type="ECO:0000256" key="7">
    <source>
        <dbReference type="ARBA" id="ARBA00022679"/>
    </source>
</evidence>
<evidence type="ECO:0000259" key="17">
    <source>
        <dbReference type="Pfam" id="PF02706"/>
    </source>
</evidence>
<dbReference type="AlphaFoldDB" id="A0A5R9KPH4"/>
<dbReference type="Pfam" id="PF13614">
    <property type="entry name" value="AAA_31"/>
    <property type="match status" value="1"/>
</dbReference>
<keyword evidence="9" id="KW-0547">Nucleotide-binding</keyword>
<keyword evidence="7 20" id="KW-0808">Transferase</keyword>
<dbReference type="OrthoDB" id="9794577at2"/>
<sequence length="776" mass="87604">MSGKDLAALTNFKSRNSSQQQFYLLPEIRAHWYWFVVSFILCTTISLLYLRYATPRYTVTGSLLIRDESRGGDLGDGTVLEELGVSSFKNSIDNEVEILKSRSLMEGVVDDLQLQVRYFATGRVKAAELYDKSPFHLRFLKAPTSSDPATYNLTLTDQCCYQLSMQDQHFRGRFGETIKLPHGLAILTKTRFKPAKDDTYSILISSREETFRKYAEALSVSVTNKLASLVDLSIHDNLPAKGEAILRTLLANYLRLSILDKNRIADSTIAFLDKNLLEVTAELAGIEKGIALFRKNHKVVNLTETGRLLLQSADRYAQEENGQLVRFKVLTELQNNLLKDERFIVPSSLFQQAPGFAEIAAKFNEVQLLRRKALLTISEPHPRIAEFESQIEMLRQSLLEGIGDQMFELQISIAALRRYNDSIQIEIAKIPILEKTQLDFTRQQQLKQDLYLFLLKKKVETAISKSSAIAAGRIIDPPKANPKPTNPSHQLVLLMSGLISIGIPLGLLHLKNILDDRITGKTEIEENCRAPIFAEISYEKMPLGKRLDLNARGMLAEQFRALRTNIQFLNANKDCQTILITSSSGGEGKSFLAINLSHSLALAGKKVILAELDLRKPTIGNILRLRKVGFRELLTSAANLDAVIQPSPGELFFDVITSGLPPPNPVEMLALPKLEEIVSTLRGRYDYIIFDTPPIGLVTDARLLSRFSDLSLYVVRQHFTFKSHLNDINRIFEDDQFPALRIILNGVKPNARYQYDYGYGIENRSFFDKLLNKLKF</sequence>
<dbReference type="PANTHER" id="PTHR32309">
    <property type="entry name" value="TYROSINE-PROTEIN KINASE"/>
    <property type="match status" value="1"/>
</dbReference>
<dbReference type="Pfam" id="PF02706">
    <property type="entry name" value="Wzz"/>
    <property type="match status" value="1"/>
</dbReference>
<keyword evidence="13 16" id="KW-0472">Membrane</keyword>
<keyword evidence="11" id="KW-0067">ATP-binding</keyword>
<dbReference type="Proteomes" id="UP000306402">
    <property type="component" value="Unassembled WGS sequence"/>
</dbReference>
<dbReference type="InterPro" id="IPR025669">
    <property type="entry name" value="AAA_dom"/>
</dbReference>
<evidence type="ECO:0000256" key="12">
    <source>
        <dbReference type="ARBA" id="ARBA00022989"/>
    </source>
</evidence>
<evidence type="ECO:0000256" key="13">
    <source>
        <dbReference type="ARBA" id="ARBA00023136"/>
    </source>
</evidence>
<evidence type="ECO:0000256" key="16">
    <source>
        <dbReference type="SAM" id="Phobius"/>
    </source>
</evidence>
<evidence type="ECO:0000256" key="5">
    <source>
        <dbReference type="ARBA" id="ARBA00022475"/>
    </source>
</evidence>
<feature type="domain" description="AAA" evidence="18">
    <location>
        <begin position="576"/>
        <end position="704"/>
    </location>
</feature>
<evidence type="ECO:0000256" key="15">
    <source>
        <dbReference type="ARBA" id="ARBA00051245"/>
    </source>
</evidence>
<keyword evidence="5" id="KW-1003">Cell membrane</keyword>
<evidence type="ECO:0000313" key="20">
    <source>
        <dbReference type="EMBL" id="TLU98201.1"/>
    </source>
</evidence>
<dbReference type="InterPro" id="IPR050445">
    <property type="entry name" value="Bact_polysacc_biosynth/exp"/>
</dbReference>
<proteinExistence type="inferred from homology"/>
<reference evidence="20 21" key="1">
    <citation type="submission" date="2019-05" db="EMBL/GenBank/DDBJ databases">
        <authorList>
            <person name="Qu J.-H."/>
        </authorList>
    </citation>
    <scope>NUCLEOTIDE SEQUENCE [LARGE SCALE GENOMIC DNA]</scope>
    <source>
        <strain evidence="20 21">T17</strain>
    </source>
</reference>
<keyword evidence="10 20" id="KW-0418">Kinase</keyword>
<comment type="caution">
    <text evidence="20">The sequence shown here is derived from an EMBL/GenBank/DDBJ whole genome shotgun (WGS) entry which is preliminary data.</text>
</comment>
<dbReference type="Gene3D" id="3.40.50.300">
    <property type="entry name" value="P-loop containing nucleotide triphosphate hydrolases"/>
    <property type="match status" value="1"/>
</dbReference>
<keyword evidence="8 16" id="KW-0812">Transmembrane</keyword>
<evidence type="ECO:0000256" key="3">
    <source>
        <dbReference type="ARBA" id="ARBA00008883"/>
    </source>
</evidence>
<comment type="catalytic activity">
    <reaction evidence="15">
        <text>L-tyrosyl-[protein] + ATP = O-phospho-L-tyrosyl-[protein] + ADP + H(+)</text>
        <dbReference type="Rhea" id="RHEA:10596"/>
        <dbReference type="Rhea" id="RHEA-COMP:10136"/>
        <dbReference type="Rhea" id="RHEA-COMP:20101"/>
        <dbReference type="ChEBI" id="CHEBI:15378"/>
        <dbReference type="ChEBI" id="CHEBI:30616"/>
        <dbReference type="ChEBI" id="CHEBI:46858"/>
        <dbReference type="ChEBI" id="CHEBI:61978"/>
        <dbReference type="ChEBI" id="CHEBI:456216"/>
        <dbReference type="EC" id="2.7.10.2"/>
    </reaction>
</comment>
<keyword evidence="6" id="KW-0997">Cell inner membrane</keyword>
<evidence type="ECO:0000259" key="19">
    <source>
        <dbReference type="Pfam" id="PF13807"/>
    </source>
</evidence>
<evidence type="ECO:0000256" key="9">
    <source>
        <dbReference type="ARBA" id="ARBA00022741"/>
    </source>
</evidence>
<evidence type="ECO:0000256" key="6">
    <source>
        <dbReference type="ARBA" id="ARBA00022519"/>
    </source>
</evidence>
<keyword evidence="14" id="KW-0829">Tyrosine-protein kinase</keyword>
<dbReference type="PANTHER" id="PTHR32309:SF13">
    <property type="entry name" value="FERRIC ENTEROBACTIN TRANSPORT PROTEIN FEPE"/>
    <property type="match status" value="1"/>
</dbReference>
<feature type="domain" description="Tyrosine-protein kinase G-rich" evidence="19">
    <location>
        <begin position="434"/>
        <end position="511"/>
    </location>
</feature>
<dbReference type="Pfam" id="PF13807">
    <property type="entry name" value="GNVR"/>
    <property type="match status" value="1"/>
</dbReference>
<dbReference type="EC" id="2.7.10.2" evidence="4"/>
<dbReference type="GO" id="GO:0005886">
    <property type="term" value="C:plasma membrane"/>
    <property type="evidence" value="ECO:0007669"/>
    <property type="project" value="UniProtKB-SubCell"/>
</dbReference>
<dbReference type="CDD" id="cd05387">
    <property type="entry name" value="BY-kinase"/>
    <property type="match status" value="1"/>
</dbReference>
<evidence type="ECO:0000313" key="21">
    <source>
        <dbReference type="Proteomes" id="UP000306402"/>
    </source>
</evidence>
<accession>A0A5R9KPH4</accession>
<comment type="similarity">
    <text evidence="2">Belongs to the CpsD/CapB family.</text>
</comment>
<dbReference type="InterPro" id="IPR032807">
    <property type="entry name" value="GNVR"/>
</dbReference>
<dbReference type="RefSeq" id="WP_138368299.1">
    <property type="nucleotide sequence ID" value="NZ_VCEJ01000008.1"/>
</dbReference>
<name>A0A5R9KPH4_9BACT</name>
<dbReference type="SUPFAM" id="SSF52540">
    <property type="entry name" value="P-loop containing nucleoside triphosphate hydrolases"/>
    <property type="match status" value="1"/>
</dbReference>
<evidence type="ECO:0000256" key="8">
    <source>
        <dbReference type="ARBA" id="ARBA00022692"/>
    </source>
</evidence>
<evidence type="ECO:0000259" key="18">
    <source>
        <dbReference type="Pfam" id="PF13614"/>
    </source>
</evidence>
<evidence type="ECO:0000256" key="14">
    <source>
        <dbReference type="ARBA" id="ARBA00023137"/>
    </source>
</evidence>
<protein>
    <recommendedName>
        <fullName evidence="4">non-specific protein-tyrosine kinase</fullName>
        <ecNumber evidence="4">2.7.10.2</ecNumber>
    </recommendedName>
</protein>
<organism evidence="20 21">
    <name type="scientific">Dyadobacter luticola</name>
    <dbReference type="NCBI Taxonomy" id="1979387"/>
    <lineage>
        <taxon>Bacteria</taxon>
        <taxon>Pseudomonadati</taxon>
        <taxon>Bacteroidota</taxon>
        <taxon>Cytophagia</taxon>
        <taxon>Cytophagales</taxon>
        <taxon>Spirosomataceae</taxon>
        <taxon>Dyadobacter</taxon>
    </lineage>
</organism>
<comment type="similarity">
    <text evidence="3">Belongs to the etk/wzc family.</text>
</comment>
<dbReference type="GO" id="GO:0004715">
    <property type="term" value="F:non-membrane spanning protein tyrosine kinase activity"/>
    <property type="evidence" value="ECO:0007669"/>
    <property type="project" value="UniProtKB-EC"/>
</dbReference>
<feature type="domain" description="Polysaccharide chain length determinant N-terminal" evidence="17">
    <location>
        <begin position="24"/>
        <end position="112"/>
    </location>
</feature>
<keyword evidence="12 16" id="KW-1133">Transmembrane helix</keyword>
<dbReference type="InterPro" id="IPR005702">
    <property type="entry name" value="Wzc-like_C"/>
</dbReference>
<comment type="subcellular location">
    <subcellularLocation>
        <location evidence="1">Cell inner membrane</location>
        <topology evidence="1">Multi-pass membrane protein</topology>
    </subcellularLocation>
</comment>
<dbReference type="EMBL" id="VCEJ01000008">
    <property type="protein sequence ID" value="TLU98201.1"/>
    <property type="molecule type" value="Genomic_DNA"/>
</dbReference>
<dbReference type="NCBIfam" id="TIGR01007">
    <property type="entry name" value="eps_fam"/>
    <property type="match status" value="1"/>
</dbReference>
<dbReference type="InterPro" id="IPR027417">
    <property type="entry name" value="P-loop_NTPase"/>
</dbReference>
<evidence type="ECO:0000256" key="10">
    <source>
        <dbReference type="ARBA" id="ARBA00022777"/>
    </source>
</evidence>
<evidence type="ECO:0000256" key="2">
    <source>
        <dbReference type="ARBA" id="ARBA00007316"/>
    </source>
</evidence>
<gene>
    <name evidence="20" type="ORF">FEN17_25850</name>
</gene>
<evidence type="ECO:0000256" key="1">
    <source>
        <dbReference type="ARBA" id="ARBA00004429"/>
    </source>
</evidence>
<keyword evidence="21" id="KW-1185">Reference proteome</keyword>
<feature type="transmembrane region" description="Helical" evidence="16">
    <location>
        <begin position="32"/>
        <end position="50"/>
    </location>
</feature>
<evidence type="ECO:0000256" key="11">
    <source>
        <dbReference type="ARBA" id="ARBA00022840"/>
    </source>
</evidence>
<dbReference type="InterPro" id="IPR003856">
    <property type="entry name" value="LPS_length_determ_N"/>
</dbReference>
<dbReference type="GO" id="GO:0005524">
    <property type="term" value="F:ATP binding"/>
    <property type="evidence" value="ECO:0007669"/>
    <property type="project" value="UniProtKB-KW"/>
</dbReference>
<evidence type="ECO:0000256" key="4">
    <source>
        <dbReference type="ARBA" id="ARBA00011903"/>
    </source>
</evidence>